<evidence type="ECO:0000313" key="2">
    <source>
        <dbReference type="EMBL" id="ASD65289.1"/>
    </source>
</evidence>
<dbReference type="AlphaFoldDB" id="A0A1Z3NCT4"/>
<dbReference type="OrthoDB" id="5289207at2"/>
<protein>
    <submittedName>
        <fullName evidence="2">Uncharacterized protein</fullName>
    </submittedName>
</protein>
<reference evidence="2 3" key="1">
    <citation type="submission" date="2017-04" db="EMBL/GenBank/DDBJ databases">
        <title>Whole genome sequence of Bdellovibrio bacteriovorus strain SSB218315.</title>
        <authorList>
            <person name="Oyedara O."/>
            <person name="Rodriguez-Perez M.A."/>
        </authorList>
    </citation>
    <scope>NUCLEOTIDE SEQUENCE [LARGE SCALE GENOMIC DNA]</scope>
    <source>
        <strain evidence="2 3">SSB218315</strain>
    </source>
</reference>
<name>A0A1Z3NCT4_BDEBC</name>
<proteinExistence type="predicted"/>
<evidence type="ECO:0000313" key="3">
    <source>
        <dbReference type="Proteomes" id="UP000197003"/>
    </source>
</evidence>
<dbReference type="RefSeq" id="WP_088566677.1">
    <property type="nucleotide sequence ID" value="NZ_CP020946.1"/>
</dbReference>
<organism evidence="2 3">
    <name type="scientific">Bdellovibrio bacteriovorus</name>
    <dbReference type="NCBI Taxonomy" id="959"/>
    <lineage>
        <taxon>Bacteria</taxon>
        <taxon>Pseudomonadati</taxon>
        <taxon>Bdellovibrionota</taxon>
        <taxon>Bdellovibrionia</taxon>
        <taxon>Bdellovibrionales</taxon>
        <taxon>Pseudobdellovibrionaceae</taxon>
        <taxon>Bdellovibrio</taxon>
    </lineage>
</organism>
<evidence type="ECO:0000256" key="1">
    <source>
        <dbReference type="SAM" id="SignalP"/>
    </source>
</evidence>
<feature type="chain" id="PRO_5013323416" evidence="1">
    <location>
        <begin position="18"/>
        <end position="370"/>
    </location>
</feature>
<dbReference type="Proteomes" id="UP000197003">
    <property type="component" value="Chromosome"/>
</dbReference>
<accession>A0A1Z3NCT4</accession>
<keyword evidence="1" id="KW-0732">Signal</keyword>
<sequence>MKVWIFSVLILPIQVLASAPVFNESISGINPHLKKSAKFEIPAANDKDLYLRMEKALTSENPEQSLRALSEEGDFTTCSAFQATTASGLLPMTGLLEISKKLNDEAITAKSWEQSLKLANLWWHFGNCEMPLITGQIGMALLKDSLTEMAKLSKENMSDDDRAKLSELKRNIKDWSPSAHLEKEFRFEMVLTPALLLPELKSGKFEFNKEELEEESSEETALVGFPGLIKLLYPEGYGSFDWSEGAKPVAAVIDQIKGAKNPAATMGKAVDDQEAKYLKSFYEELKLRDQGVKSVKDLLKDAKATELIQTLQKDEELLKAKRELAQNYKDKSAFMMAVLVFKLTTPNFSKSIDKKAQTLHKDLIKLSKPL</sequence>
<feature type="signal peptide" evidence="1">
    <location>
        <begin position="1"/>
        <end position="17"/>
    </location>
</feature>
<gene>
    <name evidence="2" type="ORF">B9G79_17780</name>
</gene>
<dbReference type="EMBL" id="CP020946">
    <property type="protein sequence ID" value="ASD65289.1"/>
    <property type="molecule type" value="Genomic_DNA"/>
</dbReference>